<dbReference type="RefSeq" id="WP_206714654.1">
    <property type="nucleotide sequence ID" value="NZ_CP071091.1"/>
</dbReference>
<name>A0ABX7N694_9BACT</name>
<gene>
    <name evidence="1" type="ORF">JY572_32055</name>
</gene>
<evidence type="ECO:0000313" key="1">
    <source>
        <dbReference type="EMBL" id="QSQ12946.1"/>
    </source>
</evidence>
<organism evidence="1 2">
    <name type="scientific">Myxococcus landrumensis</name>
    <dbReference type="NCBI Taxonomy" id="2813577"/>
    <lineage>
        <taxon>Bacteria</taxon>
        <taxon>Pseudomonadati</taxon>
        <taxon>Myxococcota</taxon>
        <taxon>Myxococcia</taxon>
        <taxon>Myxococcales</taxon>
        <taxon>Cystobacterineae</taxon>
        <taxon>Myxococcaceae</taxon>
        <taxon>Myxococcus</taxon>
    </lineage>
</organism>
<reference evidence="1 2" key="1">
    <citation type="submission" date="2021-02" db="EMBL/GenBank/DDBJ databases">
        <title>De Novo genome assembly of isolated myxobacteria.</title>
        <authorList>
            <person name="Stevens D.C."/>
        </authorList>
    </citation>
    <scope>NUCLEOTIDE SEQUENCE [LARGE SCALE GENOMIC DNA]</scope>
    <source>
        <strain evidence="1 2">SCHIC003</strain>
    </source>
</reference>
<accession>A0ABX7N694</accession>
<dbReference type="PROSITE" id="PS51257">
    <property type="entry name" value="PROKAR_LIPOPROTEIN"/>
    <property type="match status" value="1"/>
</dbReference>
<dbReference type="Proteomes" id="UP000663090">
    <property type="component" value="Chromosome"/>
</dbReference>
<keyword evidence="2" id="KW-1185">Reference proteome</keyword>
<evidence type="ECO:0008006" key="3">
    <source>
        <dbReference type="Google" id="ProtNLM"/>
    </source>
</evidence>
<evidence type="ECO:0000313" key="2">
    <source>
        <dbReference type="Proteomes" id="UP000663090"/>
    </source>
</evidence>
<dbReference type="EMBL" id="CP071091">
    <property type="protein sequence ID" value="QSQ12946.1"/>
    <property type="molecule type" value="Genomic_DNA"/>
</dbReference>
<sequence>MSRHLTFILLSCLAIAGCSDRAKQERRQRNREFLMDFLGGDPPKSYRETDGFQNTWWGMSAAEVGMHYSEAWKTPAGDVGVELRITNRPALVEFLFAEDRLAAVSVHFVHPEGVREHFEPLAEILELKYGPPASHLDTGVLPGGDLDETTPNAPKSTLRLERTWRADETFIRLIGVHQPCHQSLTIHYESARLNPLLDKTPRSLEVLQQQAREYHWRAQVKEL</sequence>
<proteinExistence type="predicted"/>
<protein>
    <recommendedName>
        <fullName evidence="3">Lipoprotein</fullName>
    </recommendedName>
</protein>